<comment type="similarity">
    <text evidence="1">Belongs to the glycosyltransferase 2 family.</text>
</comment>
<keyword evidence="3 5" id="KW-0808">Transferase</keyword>
<keyword evidence="2" id="KW-0328">Glycosyltransferase</keyword>
<keyword evidence="6" id="KW-1185">Reference proteome</keyword>
<evidence type="ECO:0000313" key="5">
    <source>
        <dbReference type="EMBL" id="MVN91200.1"/>
    </source>
</evidence>
<dbReference type="RefSeq" id="WP_157541315.1">
    <property type="nucleotide sequence ID" value="NZ_WQLA01000003.1"/>
</dbReference>
<dbReference type="SUPFAM" id="SSF53448">
    <property type="entry name" value="Nucleotide-diphospho-sugar transferases"/>
    <property type="match status" value="1"/>
</dbReference>
<dbReference type="EMBL" id="WQLA01000003">
    <property type="protein sequence ID" value="MVN91200.1"/>
    <property type="molecule type" value="Genomic_DNA"/>
</dbReference>
<dbReference type="PANTHER" id="PTHR43179">
    <property type="entry name" value="RHAMNOSYLTRANSFERASE WBBL"/>
    <property type="match status" value="1"/>
</dbReference>
<dbReference type="GO" id="GO:0016757">
    <property type="term" value="F:glycosyltransferase activity"/>
    <property type="evidence" value="ECO:0007669"/>
    <property type="project" value="UniProtKB-KW"/>
</dbReference>
<proteinExistence type="inferred from homology"/>
<accession>A0A6I4I7P3</accession>
<sequence>MVSIVILAYNRVSEVLITLEKVNGFLKSFPYKSEIIVVDNASNDNTSEAVSGKFKNVKLITKPANNGVAGWNSGFEEAIYDYMLVLDDDSHIEYGLKEAIDYLQSNPQIGVLGLEIEGGPYQTLNDPDKQQLVGFIGCGAIIRKELYKKIGGFAEWLVVYGHEWDYGIRCIDAGYTLELFKKCKVFHRVSTLNRSNLNTYKFSTRNELMILHLFYTRKKKYYQYLLLLNHLKWRLIDAGFPGLHSTYSGWKEFKKMEQHFTPTPVSVATQNYYTSKAPSLRPFFSFLSKVLPSK</sequence>
<comment type="caution">
    <text evidence="5">The sequence shown here is derived from an EMBL/GenBank/DDBJ whole genome shotgun (WGS) entry which is preliminary data.</text>
</comment>
<reference evidence="5 6" key="1">
    <citation type="submission" date="2019-12" db="EMBL/GenBank/DDBJ databases">
        <title>Mucilaginibacter sp. HME9299 genome sequencing and assembly.</title>
        <authorList>
            <person name="Kang H."/>
            <person name="Kim H."/>
            <person name="Joh K."/>
        </authorList>
    </citation>
    <scope>NUCLEOTIDE SEQUENCE [LARGE SCALE GENOMIC DNA]</scope>
    <source>
        <strain evidence="5 6">HME9299</strain>
    </source>
</reference>
<dbReference type="InterPro" id="IPR001173">
    <property type="entry name" value="Glyco_trans_2-like"/>
</dbReference>
<evidence type="ECO:0000259" key="4">
    <source>
        <dbReference type="Pfam" id="PF00535"/>
    </source>
</evidence>
<evidence type="ECO:0000256" key="1">
    <source>
        <dbReference type="ARBA" id="ARBA00006739"/>
    </source>
</evidence>
<feature type="domain" description="Glycosyltransferase 2-like" evidence="4">
    <location>
        <begin position="3"/>
        <end position="113"/>
    </location>
</feature>
<evidence type="ECO:0000313" key="6">
    <source>
        <dbReference type="Proteomes" id="UP000434850"/>
    </source>
</evidence>
<dbReference type="PANTHER" id="PTHR43179:SF12">
    <property type="entry name" value="GALACTOFURANOSYLTRANSFERASE GLFT2"/>
    <property type="match status" value="1"/>
</dbReference>
<dbReference type="Pfam" id="PF00535">
    <property type="entry name" value="Glycos_transf_2"/>
    <property type="match status" value="1"/>
</dbReference>
<dbReference type="Gene3D" id="3.90.550.10">
    <property type="entry name" value="Spore Coat Polysaccharide Biosynthesis Protein SpsA, Chain A"/>
    <property type="match status" value="1"/>
</dbReference>
<evidence type="ECO:0000256" key="2">
    <source>
        <dbReference type="ARBA" id="ARBA00022676"/>
    </source>
</evidence>
<dbReference type="AlphaFoldDB" id="A0A6I4I7P3"/>
<dbReference type="OrthoDB" id="1016922at2"/>
<name>A0A6I4I7P3_9SPHI</name>
<organism evidence="5 6">
    <name type="scientific">Mucilaginibacter aquatilis</name>
    <dbReference type="NCBI Taxonomy" id="1517760"/>
    <lineage>
        <taxon>Bacteria</taxon>
        <taxon>Pseudomonadati</taxon>
        <taxon>Bacteroidota</taxon>
        <taxon>Sphingobacteriia</taxon>
        <taxon>Sphingobacteriales</taxon>
        <taxon>Sphingobacteriaceae</taxon>
        <taxon>Mucilaginibacter</taxon>
    </lineage>
</organism>
<gene>
    <name evidence="5" type="ORF">GO816_08705</name>
</gene>
<evidence type="ECO:0000256" key="3">
    <source>
        <dbReference type="ARBA" id="ARBA00022679"/>
    </source>
</evidence>
<protein>
    <submittedName>
        <fullName evidence="5">Glycosyltransferase</fullName>
    </submittedName>
</protein>
<dbReference type="InterPro" id="IPR029044">
    <property type="entry name" value="Nucleotide-diphossugar_trans"/>
</dbReference>
<dbReference type="Proteomes" id="UP000434850">
    <property type="component" value="Unassembled WGS sequence"/>
</dbReference>